<proteinExistence type="predicted"/>
<protein>
    <recommendedName>
        <fullName evidence="3">PadR family transcriptional regulator</fullName>
    </recommendedName>
</protein>
<dbReference type="RefSeq" id="WP_227733809.1">
    <property type="nucleotide sequence ID" value="NZ_JAJEPV010000051.1"/>
</dbReference>
<dbReference type="Gene3D" id="1.10.10.10">
    <property type="entry name" value="Winged helix-like DNA-binding domain superfamily/Winged helix DNA-binding domain"/>
    <property type="match status" value="1"/>
</dbReference>
<evidence type="ECO:0000313" key="1">
    <source>
        <dbReference type="EMBL" id="MCC2120949.1"/>
    </source>
</evidence>
<name>A0AAE3A274_9FIRM</name>
<dbReference type="EMBL" id="JAJEPV010000051">
    <property type="protein sequence ID" value="MCC2120949.1"/>
    <property type="molecule type" value="Genomic_DNA"/>
</dbReference>
<comment type="caution">
    <text evidence="1">The sequence shown here is derived from an EMBL/GenBank/DDBJ whole genome shotgun (WGS) entry which is preliminary data.</text>
</comment>
<keyword evidence="2" id="KW-1185">Reference proteome</keyword>
<evidence type="ECO:0000313" key="2">
    <source>
        <dbReference type="Proteomes" id="UP001197795"/>
    </source>
</evidence>
<gene>
    <name evidence="1" type="ORF">LKD75_15390</name>
</gene>
<evidence type="ECO:0008006" key="3">
    <source>
        <dbReference type="Google" id="ProtNLM"/>
    </source>
</evidence>
<organism evidence="1 2">
    <name type="scientific">Waltera acetigignens</name>
    <dbReference type="NCBI Taxonomy" id="2981769"/>
    <lineage>
        <taxon>Bacteria</taxon>
        <taxon>Bacillati</taxon>
        <taxon>Bacillota</taxon>
        <taxon>Clostridia</taxon>
        <taxon>Lachnospirales</taxon>
        <taxon>Lachnospiraceae</taxon>
        <taxon>Waltera</taxon>
    </lineage>
</organism>
<sequence length="91" mass="10512">MQEERDGESVNRLGFLVLSVLLANNADNRMAAMSLKEIMQTEDLDVKENTLFKKLRDYENQGYVKKGMKDGKANTFYITDDGKEFLEQNKK</sequence>
<dbReference type="AlphaFoldDB" id="A0AAE3A274"/>
<dbReference type="InterPro" id="IPR036390">
    <property type="entry name" value="WH_DNA-bd_sf"/>
</dbReference>
<dbReference type="SUPFAM" id="SSF46785">
    <property type="entry name" value="Winged helix' DNA-binding domain"/>
    <property type="match status" value="1"/>
</dbReference>
<dbReference type="InterPro" id="IPR036388">
    <property type="entry name" value="WH-like_DNA-bd_sf"/>
</dbReference>
<dbReference type="Proteomes" id="UP001197795">
    <property type="component" value="Unassembled WGS sequence"/>
</dbReference>
<accession>A0AAE3A274</accession>
<reference evidence="1 2" key="1">
    <citation type="submission" date="2021-10" db="EMBL/GenBank/DDBJ databases">
        <title>Anaerobic single-cell dispensing facilitates the cultivation of human gut bacteria.</title>
        <authorList>
            <person name="Afrizal A."/>
        </authorList>
    </citation>
    <scope>NUCLEOTIDE SEQUENCE [LARGE SCALE GENOMIC DNA]</scope>
    <source>
        <strain evidence="1 2">CLA-AA-H273</strain>
    </source>
</reference>